<accession>A0A2U1NZA4</accession>
<dbReference type="InterPro" id="IPR050588">
    <property type="entry name" value="WNK_Ser-Thr_kinase"/>
</dbReference>
<dbReference type="STRING" id="35608.A0A2U1NZA4"/>
<dbReference type="AlphaFoldDB" id="A0A2U1NZA4"/>
<keyword evidence="3 6" id="KW-0418">Kinase</keyword>
<keyword evidence="7" id="KW-1185">Reference proteome</keyword>
<keyword evidence="3 6" id="KW-0808">Transferase</keyword>
<proteinExistence type="predicted"/>
<evidence type="ECO:0000313" key="6">
    <source>
        <dbReference type="EMBL" id="PWA78845.1"/>
    </source>
</evidence>
<dbReference type="EC" id="2.7.11.1" evidence="1"/>
<comment type="catalytic activity">
    <reaction evidence="5">
        <text>L-seryl-[protein] + ATP = O-phospho-L-seryl-[protein] + ADP + H(+)</text>
        <dbReference type="Rhea" id="RHEA:17989"/>
        <dbReference type="Rhea" id="RHEA-COMP:9863"/>
        <dbReference type="Rhea" id="RHEA-COMP:11604"/>
        <dbReference type="ChEBI" id="CHEBI:15378"/>
        <dbReference type="ChEBI" id="CHEBI:29999"/>
        <dbReference type="ChEBI" id="CHEBI:30616"/>
        <dbReference type="ChEBI" id="CHEBI:83421"/>
        <dbReference type="ChEBI" id="CHEBI:456216"/>
        <dbReference type="EC" id="2.7.11.1"/>
    </reaction>
</comment>
<dbReference type="Gene3D" id="3.30.200.20">
    <property type="entry name" value="Phosphorylase Kinase, domain 1"/>
    <property type="match status" value="1"/>
</dbReference>
<dbReference type="Proteomes" id="UP000245207">
    <property type="component" value="Unassembled WGS sequence"/>
</dbReference>
<evidence type="ECO:0000256" key="4">
    <source>
        <dbReference type="ARBA" id="ARBA00047899"/>
    </source>
</evidence>
<comment type="caution">
    <text evidence="6">The sequence shown here is derived from an EMBL/GenBank/DDBJ whole genome shotgun (WGS) entry which is preliminary data.</text>
</comment>
<keyword evidence="2" id="KW-0723">Serine/threonine-protein kinase</keyword>
<comment type="catalytic activity">
    <reaction evidence="4">
        <text>L-threonyl-[protein] + ATP = O-phospho-L-threonyl-[protein] + ADP + H(+)</text>
        <dbReference type="Rhea" id="RHEA:46608"/>
        <dbReference type="Rhea" id="RHEA-COMP:11060"/>
        <dbReference type="Rhea" id="RHEA-COMP:11605"/>
        <dbReference type="ChEBI" id="CHEBI:15378"/>
        <dbReference type="ChEBI" id="CHEBI:30013"/>
        <dbReference type="ChEBI" id="CHEBI:30616"/>
        <dbReference type="ChEBI" id="CHEBI:61977"/>
        <dbReference type="ChEBI" id="CHEBI:456216"/>
        <dbReference type="EC" id="2.7.11.1"/>
    </reaction>
</comment>
<reference evidence="6 7" key="1">
    <citation type="journal article" date="2018" name="Mol. Plant">
        <title>The genome of Artemisia annua provides insight into the evolution of Asteraceae family and artemisinin biosynthesis.</title>
        <authorList>
            <person name="Shen Q."/>
            <person name="Zhang L."/>
            <person name="Liao Z."/>
            <person name="Wang S."/>
            <person name="Yan T."/>
            <person name="Shi P."/>
            <person name="Liu M."/>
            <person name="Fu X."/>
            <person name="Pan Q."/>
            <person name="Wang Y."/>
            <person name="Lv Z."/>
            <person name="Lu X."/>
            <person name="Zhang F."/>
            <person name="Jiang W."/>
            <person name="Ma Y."/>
            <person name="Chen M."/>
            <person name="Hao X."/>
            <person name="Li L."/>
            <person name="Tang Y."/>
            <person name="Lv G."/>
            <person name="Zhou Y."/>
            <person name="Sun X."/>
            <person name="Brodelius P.E."/>
            <person name="Rose J.K.C."/>
            <person name="Tang K."/>
        </authorList>
    </citation>
    <scope>NUCLEOTIDE SEQUENCE [LARGE SCALE GENOMIC DNA]</scope>
    <source>
        <strain evidence="7">cv. Huhao1</strain>
        <tissue evidence="6">Leaf</tissue>
    </source>
</reference>
<name>A0A2U1NZA4_ARTAN</name>
<protein>
    <recommendedName>
        <fullName evidence="1">non-specific serine/threonine protein kinase</fullName>
        <ecNumber evidence="1">2.7.11.1</ecNumber>
    </recommendedName>
</protein>
<evidence type="ECO:0000256" key="1">
    <source>
        <dbReference type="ARBA" id="ARBA00012513"/>
    </source>
</evidence>
<evidence type="ECO:0000313" key="7">
    <source>
        <dbReference type="Proteomes" id="UP000245207"/>
    </source>
</evidence>
<organism evidence="6 7">
    <name type="scientific">Artemisia annua</name>
    <name type="common">Sweet wormwood</name>
    <dbReference type="NCBI Taxonomy" id="35608"/>
    <lineage>
        <taxon>Eukaryota</taxon>
        <taxon>Viridiplantae</taxon>
        <taxon>Streptophyta</taxon>
        <taxon>Embryophyta</taxon>
        <taxon>Tracheophyta</taxon>
        <taxon>Spermatophyta</taxon>
        <taxon>Magnoliopsida</taxon>
        <taxon>eudicotyledons</taxon>
        <taxon>Gunneridae</taxon>
        <taxon>Pentapetalae</taxon>
        <taxon>asterids</taxon>
        <taxon>campanulids</taxon>
        <taxon>Asterales</taxon>
        <taxon>Asteraceae</taxon>
        <taxon>Asteroideae</taxon>
        <taxon>Anthemideae</taxon>
        <taxon>Artemisiinae</taxon>
        <taxon>Artemisia</taxon>
    </lineage>
</organism>
<dbReference type="EMBL" id="PKPP01001934">
    <property type="protein sequence ID" value="PWA78845.1"/>
    <property type="molecule type" value="Genomic_DNA"/>
</dbReference>
<evidence type="ECO:0000256" key="3">
    <source>
        <dbReference type="ARBA" id="ARBA00022777"/>
    </source>
</evidence>
<evidence type="ECO:0000256" key="2">
    <source>
        <dbReference type="ARBA" id="ARBA00022527"/>
    </source>
</evidence>
<gene>
    <name evidence="6" type="ORF">CTI12_AA211200</name>
</gene>
<sequence length="97" mass="11017">MYKLKNGALSFDYMAGQITLKKNGKNFELFSGPVIYKMQTQSTDSSEDREPFAEVNPTGRYGRYPELLGSGAVNNVYRGFDPEEGRDIAWNQVKLRN</sequence>
<dbReference type="GO" id="GO:0004674">
    <property type="term" value="F:protein serine/threonine kinase activity"/>
    <property type="evidence" value="ECO:0007669"/>
    <property type="project" value="UniProtKB-KW"/>
</dbReference>
<dbReference type="PANTHER" id="PTHR13902">
    <property type="entry name" value="SERINE/THREONINE-PROTEIN KINASE WNK WITH NO LYSINE -RELATED"/>
    <property type="match status" value="1"/>
</dbReference>
<evidence type="ECO:0000256" key="5">
    <source>
        <dbReference type="ARBA" id="ARBA00048679"/>
    </source>
</evidence>
<dbReference type="OrthoDB" id="4062651at2759"/>